<feature type="binding site" evidence="18">
    <location>
        <position position="184"/>
    </location>
    <ligand>
        <name>UDP-N-acetyl-alpha-D-glucosamine</name>
        <dbReference type="ChEBI" id="CHEBI:57705"/>
    </ligand>
</feature>
<evidence type="ECO:0000256" key="18">
    <source>
        <dbReference type="HAMAP-Rule" id="MF_01631"/>
    </source>
</evidence>
<keyword evidence="12 18" id="KW-0511">Multifunctional enzyme</keyword>
<feature type="binding site" evidence="18">
    <location>
        <position position="437"/>
    </location>
    <ligand>
        <name>acetyl-CoA</name>
        <dbReference type="ChEBI" id="CHEBI:57288"/>
    </ligand>
</feature>
<proteinExistence type="inferred from homology"/>
<dbReference type="OrthoDB" id="9775031at2"/>
<dbReference type="InterPro" id="IPR005882">
    <property type="entry name" value="Bifunctional_GlmU"/>
</dbReference>
<keyword evidence="7 18" id="KW-0479">Metal-binding</keyword>
<comment type="subunit">
    <text evidence="18">Homotrimer.</text>
</comment>
<dbReference type="NCBIfam" id="TIGR01173">
    <property type="entry name" value="glmU"/>
    <property type="match status" value="1"/>
</dbReference>
<evidence type="ECO:0000256" key="7">
    <source>
        <dbReference type="ARBA" id="ARBA00022723"/>
    </source>
</evidence>
<evidence type="ECO:0000256" key="11">
    <source>
        <dbReference type="ARBA" id="ARBA00022984"/>
    </source>
</evidence>
<dbReference type="CDD" id="cd03353">
    <property type="entry name" value="LbH_GlmU_C"/>
    <property type="match status" value="1"/>
</dbReference>
<comment type="catalytic activity">
    <reaction evidence="15 18">
        <text>alpha-D-glucosamine 1-phosphate + acetyl-CoA = N-acetyl-alpha-D-glucosamine 1-phosphate + CoA + H(+)</text>
        <dbReference type="Rhea" id="RHEA:13725"/>
        <dbReference type="ChEBI" id="CHEBI:15378"/>
        <dbReference type="ChEBI" id="CHEBI:57287"/>
        <dbReference type="ChEBI" id="CHEBI:57288"/>
        <dbReference type="ChEBI" id="CHEBI:57776"/>
        <dbReference type="ChEBI" id="CHEBI:58516"/>
        <dbReference type="EC" id="2.3.1.157"/>
    </reaction>
</comment>
<dbReference type="InterPro" id="IPR025877">
    <property type="entry name" value="MobA-like_NTP_Trfase"/>
</dbReference>
<evidence type="ECO:0000256" key="5">
    <source>
        <dbReference type="ARBA" id="ARBA00022679"/>
    </source>
</evidence>
<dbReference type="GO" id="GO:0006048">
    <property type="term" value="P:UDP-N-acetylglucosamine biosynthetic process"/>
    <property type="evidence" value="ECO:0007669"/>
    <property type="project" value="UniProtKB-UniPathway"/>
</dbReference>
<dbReference type="Pfam" id="PF00132">
    <property type="entry name" value="Hexapep"/>
    <property type="match status" value="2"/>
</dbReference>
<keyword evidence="10 18" id="KW-0133">Cell shape</keyword>
<dbReference type="UniPathway" id="UPA00113">
    <property type="reaction ID" value="UER00532"/>
</dbReference>
<feature type="binding site" evidence="18">
    <location>
        <begin position="94"/>
        <end position="95"/>
    </location>
    <ligand>
        <name>UDP-N-acetyl-alpha-D-glucosamine</name>
        <dbReference type="ChEBI" id="CHEBI:57705"/>
    </ligand>
</feature>
<keyword evidence="8 18" id="KW-0677">Repeat</keyword>
<dbReference type="GO" id="GO:0003977">
    <property type="term" value="F:UDP-N-acetylglucosamine diphosphorylase activity"/>
    <property type="evidence" value="ECO:0007669"/>
    <property type="project" value="UniProtKB-UniRule"/>
</dbReference>
<keyword evidence="14 18" id="KW-0961">Cell wall biogenesis/degradation</keyword>
<feature type="binding site" evidence="18">
    <location>
        <position position="374"/>
    </location>
    <ligand>
        <name>UDP-N-acetyl-alpha-D-glucosamine</name>
        <dbReference type="ChEBI" id="CHEBI:57705"/>
    </ligand>
</feature>
<dbReference type="GO" id="GO:0019134">
    <property type="term" value="F:glucosamine-1-phosphate N-acetyltransferase activity"/>
    <property type="evidence" value="ECO:0007669"/>
    <property type="project" value="UniProtKB-UniRule"/>
</dbReference>
<comment type="pathway">
    <text evidence="18">Bacterial outer membrane biogenesis; LPS lipid A biosynthesis.</text>
</comment>
<comment type="similarity">
    <text evidence="3 18">In the N-terminal section; belongs to the N-acetylglucosamine-1-phosphate uridyltransferase family.</text>
</comment>
<reference evidence="20 21" key="1">
    <citation type="submission" date="2016-10" db="EMBL/GenBank/DDBJ databases">
        <authorList>
            <person name="de Groot N.N."/>
        </authorList>
    </citation>
    <scope>NUCLEOTIDE SEQUENCE [LARGE SCALE GENOMIC DNA]</scope>
    <source>
        <strain evidence="20 21">DSM 17890</strain>
    </source>
</reference>
<evidence type="ECO:0000256" key="17">
    <source>
        <dbReference type="ARBA" id="ARBA00049628"/>
    </source>
</evidence>
<dbReference type="PANTHER" id="PTHR43584:SF3">
    <property type="entry name" value="BIFUNCTIONAL PROTEIN GLMU"/>
    <property type="match status" value="1"/>
</dbReference>
<feature type="binding site" evidence="18">
    <location>
        <position position="241"/>
    </location>
    <ligand>
        <name>Mg(2+)</name>
        <dbReference type="ChEBI" id="CHEBI:18420"/>
    </ligand>
</feature>
<name>A0A1H3BL75_9RHOB</name>
<dbReference type="InterPro" id="IPR029044">
    <property type="entry name" value="Nucleotide-diphossugar_trans"/>
</dbReference>
<dbReference type="EC" id="2.7.7.23" evidence="18"/>
<dbReference type="SUPFAM" id="SSF51161">
    <property type="entry name" value="Trimeric LpxA-like enzymes"/>
    <property type="match status" value="1"/>
</dbReference>
<evidence type="ECO:0000256" key="15">
    <source>
        <dbReference type="ARBA" id="ARBA00048247"/>
    </source>
</evidence>
<evidence type="ECO:0000256" key="9">
    <source>
        <dbReference type="ARBA" id="ARBA00022842"/>
    </source>
</evidence>
<comment type="function">
    <text evidence="17 18">Catalyzes the last two sequential reactions in the de novo biosynthetic pathway for UDP-N-acetylglucosamine (UDP-GlcNAc). The C-terminal domain catalyzes the transfer of acetyl group from acetyl coenzyme A to glucosamine-1-phosphate (GlcN-1-P) to produce N-acetylglucosamine-1-phosphate (GlcNAc-1-P), which is converted into UDP-GlcNAc by the transfer of uridine 5-monophosphate (from uridine 5-triphosphate), a reaction catalyzed by the N-terminal domain.</text>
</comment>
<dbReference type="Gene3D" id="3.90.550.10">
    <property type="entry name" value="Spore Coat Polysaccharide Biosynthesis Protein SpsA, Chain A"/>
    <property type="match status" value="1"/>
</dbReference>
<feature type="binding site" evidence="18">
    <location>
        <begin position="383"/>
        <end position="384"/>
    </location>
    <ligand>
        <name>acetyl-CoA</name>
        <dbReference type="ChEBI" id="CHEBI:57288"/>
    </ligand>
</feature>
<keyword evidence="13 18" id="KW-0012">Acyltransferase</keyword>
<dbReference type="NCBIfam" id="NF010933">
    <property type="entry name" value="PRK14353.1"/>
    <property type="match status" value="1"/>
</dbReference>
<organism evidence="20 21">
    <name type="scientific">Albimonas donghaensis</name>
    <dbReference type="NCBI Taxonomy" id="356660"/>
    <lineage>
        <taxon>Bacteria</taxon>
        <taxon>Pseudomonadati</taxon>
        <taxon>Pseudomonadota</taxon>
        <taxon>Alphaproteobacteria</taxon>
        <taxon>Rhodobacterales</taxon>
        <taxon>Paracoccaceae</taxon>
        <taxon>Albimonas</taxon>
    </lineage>
</organism>
<comment type="similarity">
    <text evidence="2 18">In the C-terminal section; belongs to the transferase hexapeptide repeat family.</text>
</comment>
<evidence type="ECO:0000256" key="13">
    <source>
        <dbReference type="ARBA" id="ARBA00023315"/>
    </source>
</evidence>
<dbReference type="InterPro" id="IPR011004">
    <property type="entry name" value="Trimer_LpxA-like_sf"/>
</dbReference>
<protein>
    <recommendedName>
        <fullName evidence="18">Bifunctional protein GlmU</fullName>
    </recommendedName>
    <domain>
        <recommendedName>
            <fullName evidence="18">UDP-N-acetylglucosamine pyrophosphorylase</fullName>
            <ecNumber evidence="18">2.7.7.23</ecNumber>
        </recommendedName>
        <alternativeName>
            <fullName evidence="18">N-acetylglucosamine-1-phosphate uridyltransferase</fullName>
        </alternativeName>
    </domain>
    <domain>
        <recommendedName>
            <fullName evidence="18">Glucosamine-1-phosphate N-acetyltransferase</fullName>
            <ecNumber evidence="18">2.3.1.157</ecNumber>
        </recommendedName>
    </domain>
</protein>
<dbReference type="GO" id="GO:0000287">
    <property type="term" value="F:magnesium ion binding"/>
    <property type="evidence" value="ECO:0007669"/>
    <property type="project" value="UniProtKB-UniRule"/>
</dbReference>
<comment type="pathway">
    <text evidence="18">Nucleotide-sugar biosynthesis; UDP-N-acetyl-alpha-D-glucosamine biosynthesis; UDP-N-acetyl-alpha-D-glucosamine from N-acetyl-alpha-D-glucosamine 1-phosphate: step 1/1.</text>
</comment>
<evidence type="ECO:0000256" key="6">
    <source>
        <dbReference type="ARBA" id="ARBA00022695"/>
    </source>
</evidence>
<evidence type="ECO:0000313" key="21">
    <source>
        <dbReference type="Proteomes" id="UP000199118"/>
    </source>
</evidence>
<dbReference type="AlphaFoldDB" id="A0A1H3BL75"/>
<feature type="binding site" evidence="18">
    <location>
        <position position="36"/>
    </location>
    <ligand>
        <name>UDP-N-acetyl-alpha-D-glucosamine</name>
        <dbReference type="ChEBI" id="CHEBI:57705"/>
    </ligand>
</feature>
<dbReference type="InterPro" id="IPR001451">
    <property type="entry name" value="Hexapep"/>
</dbReference>
<feature type="binding site" evidence="18">
    <location>
        <position position="89"/>
    </location>
    <ligand>
        <name>UDP-N-acetyl-alpha-D-glucosamine</name>
        <dbReference type="ChEBI" id="CHEBI:57705"/>
    </ligand>
</feature>
<dbReference type="GO" id="GO:0009245">
    <property type="term" value="P:lipid A biosynthetic process"/>
    <property type="evidence" value="ECO:0007669"/>
    <property type="project" value="UniProtKB-UniRule"/>
</dbReference>
<feature type="active site" description="Proton acceptor" evidence="18">
    <location>
        <position position="360"/>
    </location>
</feature>
<sequence>MERPDDSTPRPGAPRPCAAVILAAGAGTRMRSGLPKALHPVGSAPMLAHVMAAAEALSPARVVVVAGHGAAAVTAAARAIRPDVEIALQQEQRGTAHAAAQAREALAGFEGDVFVLYADTPLVRPETLAAMAGARAQGAGLVALGFEAADPTGYGRLILEDGALTRIVEEKEATEAERAVTFSNSGVICAESPAMWDWLAEVSDDNAKGEFYLTDLVAIARAHGRDAAAVACPEAETLGVNSRAQLAQAEAAFQARARAAALEAGVTLTAPDTVFFALDTRIAPDVTVGPNVVFGPGAVIETGAEIRAFSHIEGAHVGPGAIIGPFARLRPGAEIGADAHVGNFVELKNAVLGEGAKANHLTYLGDATIGAGANIGAGTITCNYDGFLKHRTEIGAGAFIGSNSALVAPVSVGAGATVGAGSVIVSDVPEAALAVARGAQDTRPGGGARLRDKLAAAKAAKQG</sequence>
<dbReference type="PROSITE" id="PS00101">
    <property type="entry name" value="HEXAPEP_TRANSFERASES"/>
    <property type="match status" value="2"/>
</dbReference>
<dbReference type="GO" id="GO:0008360">
    <property type="term" value="P:regulation of cell shape"/>
    <property type="evidence" value="ECO:0007669"/>
    <property type="project" value="UniProtKB-KW"/>
</dbReference>
<feature type="domain" description="MobA-like NTP transferase" evidence="19">
    <location>
        <begin position="19"/>
        <end position="147"/>
    </location>
</feature>
<feature type="binding site" evidence="18">
    <location>
        <position position="169"/>
    </location>
    <ligand>
        <name>UDP-N-acetyl-alpha-D-glucosamine</name>
        <dbReference type="ChEBI" id="CHEBI:57705"/>
    </ligand>
</feature>
<evidence type="ECO:0000256" key="16">
    <source>
        <dbReference type="ARBA" id="ARBA00048493"/>
    </source>
</evidence>
<evidence type="ECO:0000256" key="2">
    <source>
        <dbReference type="ARBA" id="ARBA00007707"/>
    </source>
</evidence>
<feature type="binding site" evidence="18">
    <location>
        <position position="330"/>
    </location>
    <ligand>
        <name>UDP-N-acetyl-alpha-D-glucosamine</name>
        <dbReference type="ChEBI" id="CHEBI:57705"/>
    </ligand>
</feature>
<accession>A0A1H3BL75</accession>
<feature type="region of interest" description="Pyrophosphorylase" evidence="18">
    <location>
        <begin position="1"/>
        <end position="243"/>
    </location>
</feature>
<dbReference type="InterPro" id="IPR050065">
    <property type="entry name" value="GlmU-like"/>
</dbReference>
<evidence type="ECO:0000256" key="14">
    <source>
        <dbReference type="ARBA" id="ARBA00023316"/>
    </source>
</evidence>
<keyword evidence="9 18" id="KW-0460">Magnesium</keyword>
<feature type="binding site" evidence="18">
    <location>
        <position position="155"/>
    </location>
    <ligand>
        <name>UDP-N-acetyl-alpha-D-glucosamine</name>
        <dbReference type="ChEBI" id="CHEBI:57705"/>
    </ligand>
</feature>
<dbReference type="STRING" id="356660.SAMN05444336_10568"/>
<feature type="binding site" evidence="18">
    <location>
        <begin position="22"/>
        <end position="25"/>
    </location>
    <ligand>
        <name>UDP-N-acetyl-alpha-D-glucosamine</name>
        <dbReference type="ChEBI" id="CHEBI:57705"/>
    </ligand>
</feature>
<feature type="binding site" evidence="18">
    <location>
        <position position="402"/>
    </location>
    <ligand>
        <name>acetyl-CoA</name>
        <dbReference type="ChEBI" id="CHEBI:57288"/>
    </ligand>
</feature>
<evidence type="ECO:0000256" key="3">
    <source>
        <dbReference type="ARBA" id="ARBA00007947"/>
    </source>
</evidence>
<dbReference type="InterPro" id="IPR018357">
    <property type="entry name" value="Hexapep_transf_CS"/>
</dbReference>
<comment type="subcellular location">
    <subcellularLocation>
        <location evidence="1 18">Cytoplasm</location>
    </subcellularLocation>
</comment>
<comment type="cofactor">
    <cofactor evidence="18">
        <name>Mg(2+)</name>
        <dbReference type="ChEBI" id="CHEBI:18420"/>
    </cofactor>
    <text evidence="18">Binds 1 Mg(2+) ion per subunit.</text>
</comment>
<gene>
    <name evidence="18" type="primary">glmU</name>
    <name evidence="20" type="ORF">SAMN05444336_10568</name>
</gene>
<dbReference type="HAMAP" id="MF_01631">
    <property type="entry name" value="GlmU"/>
    <property type="match status" value="1"/>
</dbReference>
<feature type="binding site" evidence="18">
    <location>
        <position position="241"/>
    </location>
    <ligand>
        <name>UDP-N-acetyl-alpha-D-glucosamine</name>
        <dbReference type="ChEBI" id="CHEBI:57705"/>
    </ligand>
</feature>
<feature type="binding site" evidence="18">
    <location>
        <position position="377"/>
    </location>
    <ligand>
        <name>acetyl-CoA</name>
        <dbReference type="ChEBI" id="CHEBI:57288"/>
    </ligand>
</feature>
<feature type="region of interest" description="N-acetyltransferase" evidence="18">
    <location>
        <begin position="265"/>
        <end position="463"/>
    </location>
</feature>
<keyword evidence="11 18" id="KW-0573">Peptidoglycan synthesis</keyword>
<keyword evidence="5 18" id="KW-0808">Transferase</keyword>
<evidence type="ECO:0000256" key="8">
    <source>
        <dbReference type="ARBA" id="ARBA00022737"/>
    </source>
</evidence>
<comment type="pathway">
    <text evidence="18">Nucleotide-sugar biosynthesis; UDP-N-acetyl-alpha-D-glucosamine biosynthesis; N-acetyl-alpha-D-glucosamine 1-phosphate from alpha-D-glucosamine 6-phosphate (route II): step 2/2.</text>
</comment>
<dbReference type="GO" id="GO:0005737">
    <property type="term" value="C:cytoplasm"/>
    <property type="evidence" value="ECO:0007669"/>
    <property type="project" value="UniProtKB-SubCell"/>
</dbReference>
<dbReference type="Pfam" id="PF12804">
    <property type="entry name" value="NTP_transf_3"/>
    <property type="match status" value="1"/>
</dbReference>
<dbReference type="Gene3D" id="2.160.10.10">
    <property type="entry name" value="Hexapeptide repeat proteins"/>
    <property type="match status" value="1"/>
</dbReference>
<comment type="caution">
    <text evidence="18">Lacks conserved residue(s) required for the propagation of feature annotation.</text>
</comment>
<dbReference type="CDD" id="cd02540">
    <property type="entry name" value="GT2_GlmU_N_bac"/>
    <property type="match status" value="1"/>
</dbReference>
<dbReference type="EC" id="2.3.1.157" evidence="18"/>
<dbReference type="GO" id="GO:0016020">
    <property type="term" value="C:membrane"/>
    <property type="evidence" value="ECO:0007669"/>
    <property type="project" value="GOC"/>
</dbReference>
<feature type="binding site" evidence="18">
    <location>
        <position position="119"/>
    </location>
    <ligand>
        <name>Mg(2+)</name>
        <dbReference type="ChEBI" id="CHEBI:18420"/>
    </ligand>
</feature>
<dbReference type="GO" id="GO:0071555">
    <property type="term" value="P:cell wall organization"/>
    <property type="evidence" value="ECO:0007669"/>
    <property type="project" value="UniProtKB-KW"/>
</dbReference>
<comment type="catalytic activity">
    <reaction evidence="16 18">
        <text>N-acetyl-alpha-D-glucosamine 1-phosphate + UTP + H(+) = UDP-N-acetyl-alpha-D-glucosamine + diphosphate</text>
        <dbReference type="Rhea" id="RHEA:13509"/>
        <dbReference type="ChEBI" id="CHEBI:15378"/>
        <dbReference type="ChEBI" id="CHEBI:33019"/>
        <dbReference type="ChEBI" id="CHEBI:46398"/>
        <dbReference type="ChEBI" id="CHEBI:57705"/>
        <dbReference type="ChEBI" id="CHEBI:57776"/>
        <dbReference type="EC" id="2.7.7.23"/>
    </reaction>
</comment>
<evidence type="ECO:0000256" key="4">
    <source>
        <dbReference type="ARBA" id="ARBA00022490"/>
    </source>
</evidence>
<dbReference type="PANTHER" id="PTHR43584">
    <property type="entry name" value="NUCLEOTIDYL TRANSFERASE"/>
    <property type="match status" value="1"/>
</dbReference>
<feature type="binding site" evidence="18">
    <location>
        <position position="348"/>
    </location>
    <ligand>
        <name>UDP-N-acetyl-alpha-D-glucosamine</name>
        <dbReference type="ChEBI" id="CHEBI:57705"/>
    </ligand>
</feature>
<dbReference type="EMBL" id="FNMZ01000005">
    <property type="protein sequence ID" value="SDX42535.1"/>
    <property type="molecule type" value="Genomic_DNA"/>
</dbReference>
<feature type="region of interest" description="Linker" evidence="18">
    <location>
        <begin position="244"/>
        <end position="264"/>
    </location>
</feature>
<evidence type="ECO:0000313" key="20">
    <source>
        <dbReference type="EMBL" id="SDX42535.1"/>
    </source>
</evidence>
<dbReference type="UniPathway" id="UPA00973"/>
<evidence type="ECO:0000256" key="10">
    <source>
        <dbReference type="ARBA" id="ARBA00022960"/>
    </source>
</evidence>
<dbReference type="GO" id="GO:0009252">
    <property type="term" value="P:peptidoglycan biosynthetic process"/>
    <property type="evidence" value="ECO:0007669"/>
    <property type="project" value="UniProtKB-UniRule"/>
</dbReference>
<evidence type="ECO:0000256" key="1">
    <source>
        <dbReference type="ARBA" id="ARBA00004496"/>
    </source>
</evidence>
<dbReference type="GO" id="GO:0000902">
    <property type="term" value="P:cell morphogenesis"/>
    <property type="evidence" value="ECO:0007669"/>
    <property type="project" value="UniProtKB-UniRule"/>
</dbReference>
<evidence type="ECO:0000256" key="12">
    <source>
        <dbReference type="ARBA" id="ARBA00023268"/>
    </source>
</evidence>
<dbReference type="InterPro" id="IPR038009">
    <property type="entry name" value="GlmU_C_LbH"/>
</dbReference>
<evidence type="ECO:0000259" key="19">
    <source>
        <dbReference type="Pfam" id="PF12804"/>
    </source>
</evidence>
<keyword evidence="4 18" id="KW-0963">Cytoplasm</keyword>
<dbReference type="Proteomes" id="UP000199118">
    <property type="component" value="Unassembled WGS sequence"/>
</dbReference>
<dbReference type="SUPFAM" id="SSF53448">
    <property type="entry name" value="Nucleotide-diphospho-sugar transferases"/>
    <property type="match status" value="1"/>
</dbReference>
<feature type="binding site" evidence="18">
    <location>
        <position position="420"/>
    </location>
    <ligand>
        <name>acetyl-CoA</name>
        <dbReference type="ChEBI" id="CHEBI:57288"/>
    </ligand>
</feature>
<keyword evidence="21" id="KW-1185">Reference proteome</keyword>
<feature type="binding site" evidence="18">
    <location>
        <position position="363"/>
    </location>
    <ligand>
        <name>UDP-N-acetyl-alpha-D-glucosamine</name>
        <dbReference type="ChEBI" id="CHEBI:57705"/>
    </ligand>
</feature>
<keyword evidence="6 18" id="KW-0548">Nucleotidyltransferase</keyword>
<dbReference type="RefSeq" id="WP_092683053.1">
    <property type="nucleotide sequence ID" value="NZ_FNMZ01000005.1"/>
</dbReference>